<dbReference type="InterPro" id="IPR023962">
    <property type="entry name" value="Phosphoketolase"/>
</dbReference>
<proteinExistence type="inferred from homology"/>
<evidence type="ECO:0000256" key="1">
    <source>
        <dbReference type="ARBA" id="ARBA00001964"/>
    </source>
</evidence>
<feature type="domain" description="Xylulose 5-phosphate/Fructose 6-phosphate phosphoketolase C-terminal" evidence="6">
    <location>
        <begin position="591"/>
        <end position="792"/>
    </location>
</feature>
<dbReference type="HAMAP" id="MF_01403">
    <property type="entry name" value="Phosphoketolase"/>
    <property type="match status" value="1"/>
</dbReference>
<dbReference type="Gene3D" id="3.40.50.920">
    <property type="match status" value="1"/>
</dbReference>
<dbReference type="InterPro" id="IPR029061">
    <property type="entry name" value="THDP-binding"/>
</dbReference>
<evidence type="ECO:0000313" key="9">
    <source>
        <dbReference type="Proteomes" id="UP001386437"/>
    </source>
</evidence>
<feature type="domain" description="Xylulose 5-phosphate/Fructose 6-phosphate phosphoketolase N-terminal" evidence="7">
    <location>
        <begin position="13"/>
        <end position="372"/>
    </location>
</feature>
<reference evidence="8 9" key="1">
    <citation type="journal article" date="2022" name="Arch. Microbiol.">
        <title>Paraburkholderia bengalensis sp. nov. isolated from roots of Oryza sativa, IR64.</title>
        <authorList>
            <person name="Nag P."/>
            <person name="Mondal N."/>
            <person name="Sarkar J."/>
            <person name="Das S."/>
        </authorList>
    </citation>
    <scope>NUCLEOTIDE SEQUENCE [LARGE SCALE GENOMIC DNA]</scope>
    <source>
        <strain evidence="8 9">IR64_4_BI</strain>
    </source>
</reference>
<dbReference type="EMBL" id="JACFYJ010000075">
    <property type="protein sequence ID" value="MEI6001498.1"/>
    <property type="molecule type" value="Genomic_DNA"/>
</dbReference>
<evidence type="ECO:0000259" key="6">
    <source>
        <dbReference type="Pfam" id="PF09363"/>
    </source>
</evidence>
<protein>
    <recommendedName>
        <fullName evidence="5">Probable phosphoketolase</fullName>
        <ecNumber evidence="5">4.1.2.-</ecNumber>
    </recommendedName>
</protein>
<dbReference type="CDD" id="cd02011">
    <property type="entry name" value="TPP_PK"/>
    <property type="match status" value="1"/>
</dbReference>
<dbReference type="NCBIfam" id="NF003617">
    <property type="entry name" value="PRK05261.1-2"/>
    <property type="match status" value="1"/>
</dbReference>
<evidence type="ECO:0000256" key="4">
    <source>
        <dbReference type="ARBA" id="ARBA00023239"/>
    </source>
</evidence>
<dbReference type="PROSITE" id="PS60003">
    <property type="entry name" value="PHOSPHOKETOLASE_2"/>
    <property type="match status" value="1"/>
</dbReference>
<dbReference type="Pfam" id="PF09363">
    <property type="entry name" value="XFP_C"/>
    <property type="match status" value="1"/>
</dbReference>
<keyword evidence="3 5" id="KW-0786">Thiamine pyrophosphate</keyword>
<dbReference type="InterPro" id="IPR018970">
    <property type="entry name" value="Xul5P/Fru6P_PKetolase_N"/>
</dbReference>
<dbReference type="InterPro" id="IPR009014">
    <property type="entry name" value="Transketo_C/PFOR_II"/>
</dbReference>
<comment type="caution">
    <text evidence="8">The sequence shown here is derived from an EMBL/GenBank/DDBJ whole genome shotgun (WGS) entry which is preliminary data.</text>
</comment>
<comment type="cofactor">
    <cofactor evidence="1 5">
        <name>thiamine diphosphate</name>
        <dbReference type="ChEBI" id="CHEBI:58937"/>
    </cofactor>
</comment>
<dbReference type="NCBIfam" id="NF003619">
    <property type="entry name" value="PRK05261.1-4"/>
    <property type="match status" value="1"/>
</dbReference>
<keyword evidence="9" id="KW-1185">Reference proteome</keyword>
<dbReference type="PIRSF" id="PIRSF017245">
    <property type="entry name" value="Phosphoketolase"/>
    <property type="match status" value="1"/>
</dbReference>
<evidence type="ECO:0000256" key="3">
    <source>
        <dbReference type="ARBA" id="ARBA00023052"/>
    </source>
</evidence>
<evidence type="ECO:0000313" key="8">
    <source>
        <dbReference type="EMBL" id="MEI6001498.1"/>
    </source>
</evidence>
<gene>
    <name evidence="8" type="ORF">H3V53_31375</name>
</gene>
<dbReference type="PANTHER" id="PTHR31273:SF0">
    <property type="entry name" value="PHOSPHOKETOLASE-RELATED"/>
    <property type="match status" value="1"/>
</dbReference>
<comment type="similarity">
    <text evidence="2 5">Belongs to the XFP family.</text>
</comment>
<keyword evidence="4 5" id="KW-0456">Lyase</keyword>
<dbReference type="RefSeq" id="WP_336601217.1">
    <property type="nucleotide sequence ID" value="NZ_JACFYJ010000075.1"/>
</dbReference>
<sequence>MDDIRLQLTPLQADELRNMDRYWRACNYLSVGMIYLRANPLLREPLAAAHIKRRLLGHWGSDPGQSLVLVHLNRVIRRRDLNVIFISGPGHGAPATLAHSYLEGRYSEIYPDRAETEEGMGRLFRLFSFPGGIGSHCTPETPGSIHEGGELGYSLSHGYGAAFDNPDLIVTVMIGDGEAETGPLATSWHSNKFLNPARDGAVLPVLHLNGYKIANPTVLARIPHEELEALFTGYGYRPYFVEGDDPEKMHQWMAATLDRCIDEIQAIQHRARREGDLQRPRWPMIILRSPKGWTGPREFDGHQVEGTWRAHQVPIADPASNDESLRLVEAWLRSYRPDDLFDEAGKLRAELRALAPEGPRRISANPHANGGSLCKALDLPEFADYAVDVGEPATRYVSPTGVLGTYLRDVMRRNMTSFRVFGPDETASNKLTAIYEASQKTWLAQIVESDSDGGELSVDGRVMEMLSEHTLEGWLEGYTLTGRHGLLATYEAFVHVIDSMFNQHAKWLEKAKRELRWRQPVPSLNLLITSLVWRQDHNGFTHQDPGFLDVVTNKSPDVVRIYLPPDANCLLSVADHCLRSRDYVNVIVADKQPHLQYLDMKDAITHCTKGIGIWDWASTDQGHEPDVVMASAGDIPTMEALAAVEILKDLFPDLKIRFVNVVDLFRLMPASDHPHGLSSRDFDSLFTTSRPVIFNFHSYASLIHKLTFRRTNHENIHVHGYAEKGNINTPLELAIINGIDRFTLAIDVIDRVAGLRGVGDHAKERLRGLRIEHLNYAHTEGIDSEAIREWTWKA</sequence>
<dbReference type="PROSITE" id="PS60002">
    <property type="entry name" value="PHOSPHOKETOLASE_1"/>
    <property type="match status" value="1"/>
</dbReference>
<dbReference type="Gene3D" id="3.40.50.970">
    <property type="match status" value="2"/>
</dbReference>
<dbReference type="InterPro" id="IPR018969">
    <property type="entry name" value="Xul5P/Fru6P_PKetolase_C"/>
</dbReference>
<dbReference type="EC" id="4.1.2.-" evidence="5"/>
<name>A0ABU8J1K1_9BURK</name>
<dbReference type="Proteomes" id="UP001386437">
    <property type="component" value="Unassembled WGS sequence"/>
</dbReference>
<dbReference type="InterPro" id="IPR019790">
    <property type="entry name" value="Xul5P/Fru6P_PKetolase_CS"/>
</dbReference>
<dbReference type="Pfam" id="PF03894">
    <property type="entry name" value="XFP"/>
    <property type="match status" value="1"/>
</dbReference>
<organism evidence="8 9">
    <name type="scientific">Paraburkholderia bengalensis</name>
    <dbReference type="NCBI Taxonomy" id="2747562"/>
    <lineage>
        <taxon>Bacteria</taxon>
        <taxon>Pseudomonadati</taxon>
        <taxon>Pseudomonadota</taxon>
        <taxon>Betaproteobacteria</taxon>
        <taxon>Burkholderiales</taxon>
        <taxon>Burkholderiaceae</taxon>
        <taxon>Paraburkholderia</taxon>
    </lineage>
</organism>
<accession>A0ABU8J1K1</accession>
<dbReference type="SUPFAM" id="SSF52518">
    <property type="entry name" value="Thiamin diphosphate-binding fold (THDP-binding)"/>
    <property type="match status" value="2"/>
</dbReference>
<evidence type="ECO:0000256" key="5">
    <source>
        <dbReference type="HAMAP-Rule" id="MF_01403"/>
    </source>
</evidence>
<evidence type="ECO:0000256" key="2">
    <source>
        <dbReference type="ARBA" id="ARBA00005623"/>
    </source>
</evidence>
<dbReference type="InterPro" id="IPR005593">
    <property type="entry name" value="Xul5P/Fru6P_PKetolase"/>
</dbReference>
<evidence type="ECO:0000259" key="7">
    <source>
        <dbReference type="Pfam" id="PF09364"/>
    </source>
</evidence>
<dbReference type="Pfam" id="PF09364">
    <property type="entry name" value="XFP_N"/>
    <property type="match status" value="1"/>
</dbReference>
<dbReference type="PANTHER" id="PTHR31273">
    <property type="entry name" value="PHOSPHOKETOLASE-RELATED"/>
    <property type="match status" value="1"/>
</dbReference>
<dbReference type="InterPro" id="IPR019789">
    <property type="entry name" value="Xul5P/Fru6P_PKetolase_ThDP_BS"/>
</dbReference>